<name>A0A1H6FBD7_9GAMM</name>
<protein>
    <recommendedName>
        <fullName evidence="2">cysteine-S-conjugate beta-lyase</fullName>
        <ecNumber evidence="2">4.4.1.13</ecNumber>
    </recommendedName>
</protein>
<dbReference type="GO" id="GO:0030170">
    <property type="term" value="F:pyridoxal phosphate binding"/>
    <property type="evidence" value="ECO:0007669"/>
    <property type="project" value="InterPro"/>
</dbReference>
<feature type="domain" description="Aminotransferase class I/classII large" evidence="6">
    <location>
        <begin position="38"/>
        <end position="381"/>
    </location>
</feature>
<dbReference type="InterPro" id="IPR051798">
    <property type="entry name" value="Class-II_PLP-Dep_Aminotrans"/>
</dbReference>
<dbReference type="PANTHER" id="PTHR43525:SF1">
    <property type="entry name" value="PROTEIN MALY"/>
    <property type="match status" value="1"/>
</dbReference>
<dbReference type="OrthoDB" id="3224382at2"/>
<organism evidence="7 8">
    <name type="scientific">Candidatus Venteria ishoeyi</name>
    <dbReference type="NCBI Taxonomy" id="1899563"/>
    <lineage>
        <taxon>Bacteria</taxon>
        <taxon>Pseudomonadati</taxon>
        <taxon>Pseudomonadota</taxon>
        <taxon>Gammaproteobacteria</taxon>
        <taxon>Thiotrichales</taxon>
        <taxon>Thiotrichaceae</taxon>
        <taxon>Venteria</taxon>
    </lineage>
</organism>
<keyword evidence="3" id="KW-0663">Pyridoxal phosphate</keyword>
<dbReference type="CDD" id="cd00609">
    <property type="entry name" value="AAT_like"/>
    <property type="match status" value="1"/>
</dbReference>
<evidence type="ECO:0000256" key="5">
    <source>
        <dbReference type="ARBA" id="ARBA00037974"/>
    </source>
</evidence>
<dbReference type="Pfam" id="PF00155">
    <property type="entry name" value="Aminotran_1_2"/>
    <property type="match status" value="1"/>
</dbReference>
<dbReference type="Gene3D" id="3.90.1150.10">
    <property type="entry name" value="Aspartate Aminotransferase, domain 1"/>
    <property type="match status" value="1"/>
</dbReference>
<dbReference type="EC" id="4.4.1.13" evidence="2"/>
<dbReference type="Gene3D" id="3.40.640.10">
    <property type="entry name" value="Type I PLP-dependent aspartate aminotransferase-like (Major domain)"/>
    <property type="match status" value="1"/>
</dbReference>
<keyword evidence="4 7" id="KW-0456">Lyase</keyword>
<proteinExistence type="inferred from homology"/>
<dbReference type="EMBL" id="FMSV02000493">
    <property type="protein sequence ID" value="SEH06446.1"/>
    <property type="molecule type" value="Genomic_DNA"/>
</dbReference>
<reference evidence="7 8" key="1">
    <citation type="submission" date="2016-10" db="EMBL/GenBank/DDBJ databases">
        <authorList>
            <person name="de Groot N.N."/>
        </authorList>
    </citation>
    <scope>NUCLEOTIDE SEQUENCE [LARGE SCALE GENOMIC DNA]</scope>
    <source>
        <strain evidence="7">MBHS1</strain>
    </source>
</reference>
<evidence type="ECO:0000256" key="4">
    <source>
        <dbReference type="ARBA" id="ARBA00023239"/>
    </source>
</evidence>
<evidence type="ECO:0000259" key="6">
    <source>
        <dbReference type="Pfam" id="PF00155"/>
    </source>
</evidence>
<evidence type="ECO:0000256" key="1">
    <source>
        <dbReference type="ARBA" id="ARBA00001933"/>
    </source>
</evidence>
<comment type="cofactor">
    <cofactor evidence="1">
        <name>pyridoxal 5'-phosphate</name>
        <dbReference type="ChEBI" id="CHEBI:597326"/>
    </cofactor>
</comment>
<dbReference type="PANTHER" id="PTHR43525">
    <property type="entry name" value="PROTEIN MALY"/>
    <property type="match status" value="1"/>
</dbReference>
<dbReference type="RefSeq" id="WP_103920232.1">
    <property type="nucleotide sequence ID" value="NZ_FMSV02000493.1"/>
</dbReference>
<dbReference type="NCBIfam" id="TIGR04350">
    <property type="entry name" value="C_S_lyase_PatB"/>
    <property type="match status" value="1"/>
</dbReference>
<keyword evidence="8" id="KW-1185">Reference proteome</keyword>
<evidence type="ECO:0000313" key="8">
    <source>
        <dbReference type="Proteomes" id="UP000236724"/>
    </source>
</evidence>
<sequence length="395" mass="44821">MQYNFDEVIQRKGTGAFKYDARKEIFGNENAIPMWVADMDFRTPDFVIEALKKRFDHEIFGYTKRADGFNSSLIQWVEKRHGWKIQPEWISFSPGVVPACSLSVLAFTNPGDKVIVQPPVYFPFFEIVRDNGRELVYNQLIEKDGRFTMDFDDLEQKASEGAKMLIISHPHNPGGSVWLKDELLRIGEIVEKYDMLIISDEIHSDLIFKPHKHIPLASLSKEIANRTITTIAPSKTFNMAGFSTAAVVFSNKAMKLKYEKILATIHIGLGNIFGAIGFEAAYTHGEEWLEQLLEYLSGNIQFVAKFIREQIPEIKVMIPEATYMIWLDCRDLGMDTKELNRFMIHDAGVAMNDGAMFGPSGEGFLRMNVSCPRSVVEKALNNMKSAISKTSLINL</sequence>
<dbReference type="InterPro" id="IPR015424">
    <property type="entry name" value="PyrdxlP-dep_Trfase"/>
</dbReference>
<evidence type="ECO:0000256" key="2">
    <source>
        <dbReference type="ARBA" id="ARBA00012224"/>
    </source>
</evidence>
<gene>
    <name evidence="7" type="primary">patB</name>
    <name evidence="7" type="ORF">MBHS_02308</name>
</gene>
<dbReference type="InterPro" id="IPR027619">
    <property type="entry name" value="C-S_lyase_PatB-like"/>
</dbReference>
<dbReference type="InterPro" id="IPR004839">
    <property type="entry name" value="Aminotransferase_I/II_large"/>
</dbReference>
<dbReference type="GO" id="GO:0047804">
    <property type="term" value="F:cysteine-S-conjugate beta-lyase activity"/>
    <property type="evidence" value="ECO:0007669"/>
    <property type="project" value="UniProtKB-EC"/>
</dbReference>
<dbReference type="SUPFAM" id="SSF53383">
    <property type="entry name" value="PLP-dependent transferases"/>
    <property type="match status" value="1"/>
</dbReference>
<evidence type="ECO:0000313" key="7">
    <source>
        <dbReference type="EMBL" id="SEH06446.1"/>
    </source>
</evidence>
<accession>A0A1H6FBD7</accession>
<evidence type="ECO:0000256" key="3">
    <source>
        <dbReference type="ARBA" id="ARBA00022898"/>
    </source>
</evidence>
<comment type="similarity">
    <text evidence="5">Belongs to the class-II pyridoxal-phosphate-dependent aminotransferase family. MalY/PatB cystathionine beta-lyase subfamily.</text>
</comment>
<dbReference type="InterPro" id="IPR015421">
    <property type="entry name" value="PyrdxlP-dep_Trfase_major"/>
</dbReference>
<dbReference type="InterPro" id="IPR015422">
    <property type="entry name" value="PyrdxlP-dep_Trfase_small"/>
</dbReference>
<dbReference type="AlphaFoldDB" id="A0A1H6FBD7"/>
<dbReference type="Proteomes" id="UP000236724">
    <property type="component" value="Unassembled WGS sequence"/>
</dbReference>